<dbReference type="EMBL" id="BAABIG010000054">
    <property type="protein sequence ID" value="GAA4812730.1"/>
    <property type="molecule type" value="Genomic_DNA"/>
</dbReference>
<keyword evidence="4 7" id="KW-0812">Transmembrane</keyword>
<evidence type="ECO:0000313" key="9">
    <source>
        <dbReference type="Proteomes" id="UP001501265"/>
    </source>
</evidence>
<evidence type="ECO:0000256" key="6">
    <source>
        <dbReference type="ARBA" id="ARBA00023136"/>
    </source>
</evidence>
<sequence>MSNLLRDRSPYSWSFRVGRGRRILDLPLIAWLAVIWMLLWGTPSWGNLVNGVIVAVCLCLAFPLPAVDLGLRLRPWGILRLATHLLYDMFSASVEVTRQIFTKGPYHAAVVAVPLRVRSDLMLAATAVAVSNVPGGSVIEVRRSTATLFLHVLDADDPGEIESARRSVWRMEELVARAFGTAEDIAHAARPVPEGDLSP</sequence>
<comment type="subcellular location">
    <subcellularLocation>
        <location evidence="1">Cell membrane</location>
        <topology evidence="1">Multi-pass membrane protein</topology>
    </subcellularLocation>
</comment>
<dbReference type="PANTHER" id="PTHR34584">
    <property type="entry name" value="NA(+)/H(+) ANTIPORTER SUBUNIT E1"/>
    <property type="match status" value="1"/>
</dbReference>
<reference evidence="9" key="1">
    <citation type="journal article" date="2019" name="Int. J. Syst. Evol. Microbiol.">
        <title>The Global Catalogue of Microorganisms (GCM) 10K type strain sequencing project: providing services to taxonomists for standard genome sequencing and annotation.</title>
        <authorList>
            <consortium name="The Broad Institute Genomics Platform"/>
            <consortium name="The Broad Institute Genome Sequencing Center for Infectious Disease"/>
            <person name="Wu L."/>
            <person name="Ma J."/>
        </authorList>
    </citation>
    <scope>NUCLEOTIDE SEQUENCE [LARGE SCALE GENOMIC DNA]</scope>
    <source>
        <strain evidence="9">JCM 18081</strain>
    </source>
</reference>
<gene>
    <name evidence="8" type="ORF">GCM10023220_50080</name>
</gene>
<dbReference type="PANTHER" id="PTHR34584:SF1">
    <property type="entry name" value="NA(+)_H(+) ANTIPORTER SUBUNIT E1"/>
    <property type="match status" value="1"/>
</dbReference>
<feature type="transmembrane region" description="Helical" evidence="7">
    <location>
        <begin position="23"/>
        <end position="42"/>
    </location>
</feature>
<accession>A0ABP9CKI4</accession>
<evidence type="ECO:0000256" key="3">
    <source>
        <dbReference type="ARBA" id="ARBA00022475"/>
    </source>
</evidence>
<comment type="caution">
    <text evidence="8">The sequence shown here is derived from an EMBL/GenBank/DDBJ whole genome shotgun (WGS) entry which is preliminary data.</text>
</comment>
<name>A0ABP9CKI4_9ACTN</name>
<keyword evidence="6 7" id="KW-0472">Membrane</keyword>
<dbReference type="NCBIfam" id="NF006521">
    <property type="entry name" value="PRK08965.1-5"/>
    <property type="match status" value="1"/>
</dbReference>
<feature type="transmembrane region" description="Helical" evidence="7">
    <location>
        <begin position="48"/>
        <end position="71"/>
    </location>
</feature>
<dbReference type="RefSeq" id="WP_345622398.1">
    <property type="nucleotide sequence ID" value="NZ_BAABIG010000054.1"/>
</dbReference>
<comment type="similarity">
    <text evidence="2">Belongs to the CPA3 antiporters (TC 2.A.63) subunit E family.</text>
</comment>
<protein>
    <submittedName>
        <fullName evidence="8">Na+/H+ antiporter subunit E</fullName>
    </submittedName>
</protein>
<dbReference type="Pfam" id="PF01899">
    <property type="entry name" value="MNHE"/>
    <property type="match status" value="1"/>
</dbReference>
<evidence type="ECO:0000313" key="8">
    <source>
        <dbReference type="EMBL" id="GAA4812730.1"/>
    </source>
</evidence>
<organism evidence="8 9">
    <name type="scientific">Streptomyces ziwulingensis</name>
    <dbReference type="NCBI Taxonomy" id="1045501"/>
    <lineage>
        <taxon>Bacteria</taxon>
        <taxon>Bacillati</taxon>
        <taxon>Actinomycetota</taxon>
        <taxon>Actinomycetes</taxon>
        <taxon>Kitasatosporales</taxon>
        <taxon>Streptomycetaceae</taxon>
        <taxon>Streptomyces</taxon>
    </lineage>
</organism>
<dbReference type="Proteomes" id="UP001501265">
    <property type="component" value="Unassembled WGS sequence"/>
</dbReference>
<keyword evidence="5 7" id="KW-1133">Transmembrane helix</keyword>
<evidence type="ECO:0000256" key="5">
    <source>
        <dbReference type="ARBA" id="ARBA00022989"/>
    </source>
</evidence>
<evidence type="ECO:0000256" key="2">
    <source>
        <dbReference type="ARBA" id="ARBA00006228"/>
    </source>
</evidence>
<evidence type="ECO:0000256" key="7">
    <source>
        <dbReference type="SAM" id="Phobius"/>
    </source>
</evidence>
<keyword evidence="3" id="KW-1003">Cell membrane</keyword>
<evidence type="ECO:0000256" key="1">
    <source>
        <dbReference type="ARBA" id="ARBA00004651"/>
    </source>
</evidence>
<keyword evidence="9" id="KW-1185">Reference proteome</keyword>
<dbReference type="InterPro" id="IPR002758">
    <property type="entry name" value="Cation_antiport_E"/>
</dbReference>
<proteinExistence type="inferred from homology"/>
<evidence type="ECO:0000256" key="4">
    <source>
        <dbReference type="ARBA" id="ARBA00022692"/>
    </source>
</evidence>